<dbReference type="CDD" id="cd00817">
    <property type="entry name" value="ValRS_core"/>
    <property type="match status" value="1"/>
</dbReference>
<dbReference type="PROSITE" id="PS00178">
    <property type="entry name" value="AA_TRNA_LIGASE_I"/>
    <property type="match status" value="1"/>
</dbReference>
<dbReference type="InterPro" id="IPR033705">
    <property type="entry name" value="Anticodon_Ia_Val"/>
</dbReference>
<dbReference type="GO" id="GO:0002161">
    <property type="term" value="F:aminoacyl-tRNA deacylase activity"/>
    <property type="evidence" value="ECO:0007669"/>
    <property type="project" value="InterPro"/>
</dbReference>
<evidence type="ECO:0000256" key="6">
    <source>
        <dbReference type="ARBA" id="ARBA00022917"/>
    </source>
</evidence>
<keyword evidence="5 10" id="KW-0067">ATP-binding</keyword>
<evidence type="ECO:0000256" key="2">
    <source>
        <dbReference type="ARBA" id="ARBA00013169"/>
    </source>
</evidence>
<dbReference type="InterPro" id="IPR013155">
    <property type="entry name" value="M/V/L/I-tRNA-synth_anticd-bd"/>
</dbReference>
<dbReference type="SUPFAM" id="SSF47323">
    <property type="entry name" value="Anticodon-binding domain of a subclass of class I aminoacyl-tRNA synthetases"/>
    <property type="match status" value="1"/>
</dbReference>
<dbReference type="CDD" id="cd07962">
    <property type="entry name" value="Anticodon_Ia_Val"/>
    <property type="match status" value="1"/>
</dbReference>
<dbReference type="InterPro" id="IPR002300">
    <property type="entry name" value="aa-tRNA-synth_Ia"/>
</dbReference>
<dbReference type="GO" id="GO:0005524">
    <property type="term" value="F:ATP binding"/>
    <property type="evidence" value="ECO:0007669"/>
    <property type="project" value="UniProtKB-KW"/>
</dbReference>
<comment type="similarity">
    <text evidence="1 10">Belongs to the class-I aminoacyl-tRNA synthetase family.</text>
</comment>
<dbReference type="GO" id="GO:0006438">
    <property type="term" value="P:valyl-tRNA aminoacylation"/>
    <property type="evidence" value="ECO:0007669"/>
    <property type="project" value="InterPro"/>
</dbReference>
<evidence type="ECO:0000259" key="11">
    <source>
        <dbReference type="Pfam" id="PF00133"/>
    </source>
</evidence>
<keyword evidence="6 10" id="KW-0648">Protein biosynthesis</keyword>
<organism evidence="13 14">
    <name type="scientific">Cinara cedri</name>
    <dbReference type="NCBI Taxonomy" id="506608"/>
    <lineage>
        <taxon>Eukaryota</taxon>
        <taxon>Metazoa</taxon>
        <taxon>Ecdysozoa</taxon>
        <taxon>Arthropoda</taxon>
        <taxon>Hexapoda</taxon>
        <taxon>Insecta</taxon>
        <taxon>Pterygota</taxon>
        <taxon>Neoptera</taxon>
        <taxon>Paraneoptera</taxon>
        <taxon>Hemiptera</taxon>
        <taxon>Sternorrhyncha</taxon>
        <taxon>Aphidomorpha</taxon>
        <taxon>Aphidoidea</taxon>
        <taxon>Aphididae</taxon>
        <taxon>Lachninae</taxon>
        <taxon>Cinara</taxon>
    </lineage>
</organism>
<evidence type="ECO:0000256" key="5">
    <source>
        <dbReference type="ARBA" id="ARBA00022840"/>
    </source>
</evidence>
<feature type="domain" description="Aminoacyl-tRNA synthetase class Ia" evidence="11">
    <location>
        <begin position="57"/>
        <end position="658"/>
    </location>
</feature>
<evidence type="ECO:0000256" key="4">
    <source>
        <dbReference type="ARBA" id="ARBA00022741"/>
    </source>
</evidence>
<dbReference type="GO" id="GO:0004832">
    <property type="term" value="F:valine-tRNA ligase activity"/>
    <property type="evidence" value="ECO:0007669"/>
    <property type="project" value="UniProtKB-EC"/>
</dbReference>
<gene>
    <name evidence="13" type="ORF">CINCED_3A014210</name>
</gene>
<evidence type="ECO:0000259" key="12">
    <source>
        <dbReference type="Pfam" id="PF08264"/>
    </source>
</evidence>
<dbReference type="EC" id="6.1.1.9" evidence="2"/>
<dbReference type="FunFam" id="3.40.50.620:FF:000457">
    <property type="entry name" value="Predicted protein"/>
    <property type="match status" value="1"/>
</dbReference>
<protein>
    <recommendedName>
        <fullName evidence="2">valine--tRNA ligase</fullName>
        <ecNumber evidence="2">6.1.1.9</ecNumber>
    </recommendedName>
    <alternativeName>
        <fullName evidence="8">Valyl-tRNA synthetase</fullName>
    </alternativeName>
</protein>
<dbReference type="InterPro" id="IPR009080">
    <property type="entry name" value="tRNAsynth_Ia_anticodon-bd"/>
</dbReference>
<dbReference type="OrthoDB" id="629407at2759"/>
<dbReference type="AlphaFoldDB" id="A0A5E4M1J4"/>
<dbReference type="Pfam" id="PF00133">
    <property type="entry name" value="tRNA-synt_1"/>
    <property type="match status" value="1"/>
</dbReference>
<dbReference type="FunFam" id="3.40.50.620:FF:000020">
    <property type="entry name" value="Valine--tRNA ligase, mitochondrial"/>
    <property type="match status" value="1"/>
</dbReference>
<accession>A0A5E4M1J4</accession>
<evidence type="ECO:0000256" key="1">
    <source>
        <dbReference type="ARBA" id="ARBA00005594"/>
    </source>
</evidence>
<dbReference type="InterPro" id="IPR014729">
    <property type="entry name" value="Rossmann-like_a/b/a_fold"/>
</dbReference>
<feature type="domain" description="Methionyl/Valyl/Leucyl/Isoleucyl-tRNA synthetase anticodon-binding" evidence="12">
    <location>
        <begin position="711"/>
        <end position="856"/>
    </location>
</feature>
<dbReference type="Gene3D" id="3.40.50.620">
    <property type="entry name" value="HUPs"/>
    <property type="match status" value="2"/>
</dbReference>
<dbReference type="Proteomes" id="UP000325440">
    <property type="component" value="Unassembled WGS sequence"/>
</dbReference>
<keyword evidence="3 10" id="KW-0436">Ligase</keyword>
<keyword evidence="4 10" id="KW-0547">Nucleotide-binding</keyword>
<evidence type="ECO:0000256" key="7">
    <source>
        <dbReference type="ARBA" id="ARBA00023146"/>
    </source>
</evidence>
<evidence type="ECO:0000313" key="13">
    <source>
        <dbReference type="EMBL" id="VVC24860.1"/>
    </source>
</evidence>
<evidence type="ECO:0000256" key="10">
    <source>
        <dbReference type="RuleBase" id="RU363035"/>
    </source>
</evidence>
<dbReference type="InterPro" id="IPR002303">
    <property type="entry name" value="Valyl-tRNA_ligase"/>
</dbReference>
<evidence type="ECO:0000313" key="14">
    <source>
        <dbReference type="Proteomes" id="UP000325440"/>
    </source>
</evidence>
<proteinExistence type="inferred from homology"/>
<name>A0A5E4M1J4_9HEMI</name>
<keyword evidence="7 10" id="KW-0030">Aminoacyl-tRNA synthetase</keyword>
<dbReference type="InterPro" id="IPR009008">
    <property type="entry name" value="Val/Leu/Ile-tRNA-synth_edit"/>
</dbReference>
<evidence type="ECO:0000256" key="9">
    <source>
        <dbReference type="ARBA" id="ARBA00047552"/>
    </source>
</evidence>
<dbReference type="SUPFAM" id="SSF50677">
    <property type="entry name" value="ValRS/IleRS/LeuRS editing domain"/>
    <property type="match status" value="1"/>
</dbReference>
<dbReference type="EMBL" id="CABPRJ010000006">
    <property type="protein sequence ID" value="VVC24860.1"/>
    <property type="molecule type" value="Genomic_DNA"/>
</dbReference>
<dbReference type="PANTHER" id="PTHR11946">
    <property type="entry name" value="VALYL-TRNA SYNTHETASES"/>
    <property type="match status" value="1"/>
</dbReference>
<sequence>MYVVKINKIVFLNNKHLKKIRRVGCCCYSIDFRNGQNQILPMKYEPKIVENSKYTISDNFISQNSNSNHKKKFSIILPPPNITGSLHLGHALTVTIQDIIVRWHRMNNVDVVWVPGTDHAGIATQVVVEKKLYAEENVNRHDIGRKAFNEKIMKWKNEKITIIRNQLKNLGVTLDWDREFFTMDEKQNKAVCEAIIRLFDNQLLYRKYALVNWCCSLQSTVSDIEIDHKEISGRTHVSLPGTSKPVEFGILTDIAYKFHNSDQEIVVSTTRPETILGDVAVAVNPNDDRYKGLDNVKLWHPFRKCTIPIIYDHSIDKDFGTGAVKLTPAHDILDYELASKHNLPIISVIDEFGKISCEYDEFNRLPRYEVRTAIVQKLNEMNLLKGTREHKMSIPICSRTGDVIEHLPKLQWFINCKEMAKKASDSLRNGELTIEPSHYHNQWLLWLDNSKDWCVSRQLWWGHRLPLFETKYGWVAAYNKNEAIKKIGAKFKLPEEEMATLDIKQDEDVLDTWFSSSLLPFSSFGWPDKTEDLHKYYPLSFMETGHDILTFWVARMVMLGTYLTGSLPFKNVILHGMIHDIHGRKMSKSLGNVVDPEDVINGISLEDLQKKTHASAKSGVISYDELEKALIGQKKLFPKGINECGTDALRITLVSQNIKNQVIHFNVNDCNRNRIFCNKVWQATRFVLMWVAEKNVSDYTTVVPINCTQLWILSRLGDCVSKINNSFQNYDIYIFVTEFKKFFINEFCNVFLETCKPILAHGTNDEIQATCKMLLFILDSSLRLINPIMPFLSETLYCVLPGKNKTHVAHTKFPEAIEYLKWRNEQIDADMNMVNDIITAIRKLRSINNFNKVQSEIIILSKQQQSLKKYEDIIQQLSGTSSLCFLEDNSNSKFNSITDIVGDHTEIHLLLKGESLEYKKYYSILNLKRQRLQKQVNKMKKSRSLNKENHTMSDYFEESQENKMHSLVEEINRITMYMNTIKEKTLI</sequence>
<dbReference type="GO" id="GO:0005829">
    <property type="term" value="C:cytosol"/>
    <property type="evidence" value="ECO:0007669"/>
    <property type="project" value="TreeGrafter"/>
</dbReference>
<reference evidence="13 14" key="1">
    <citation type="submission" date="2019-08" db="EMBL/GenBank/DDBJ databases">
        <authorList>
            <person name="Alioto T."/>
            <person name="Alioto T."/>
            <person name="Gomez Garrido J."/>
        </authorList>
    </citation>
    <scope>NUCLEOTIDE SEQUENCE [LARGE SCALE GENOMIC DNA]</scope>
</reference>
<dbReference type="InterPro" id="IPR001412">
    <property type="entry name" value="aa-tRNA-synth_I_CS"/>
</dbReference>
<dbReference type="Pfam" id="PF08264">
    <property type="entry name" value="Anticodon_1"/>
    <property type="match status" value="1"/>
</dbReference>
<dbReference type="PANTHER" id="PTHR11946:SF109">
    <property type="entry name" value="VALINE--TRNA LIGASE"/>
    <property type="match status" value="1"/>
</dbReference>
<dbReference type="NCBIfam" id="TIGR00422">
    <property type="entry name" value="valS"/>
    <property type="match status" value="1"/>
</dbReference>
<evidence type="ECO:0000256" key="8">
    <source>
        <dbReference type="ARBA" id="ARBA00029936"/>
    </source>
</evidence>
<dbReference type="NCBIfam" id="NF004349">
    <property type="entry name" value="PRK05729.1"/>
    <property type="match status" value="1"/>
</dbReference>
<keyword evidence="14" id="KW-1185">Reference proteome</keyword>
<evidence type="ECO:0000256" key="3">
    <source>
        <dbReference type="ARBA" id="ARBA00022598"/>
    </source>
</evidence>
<dbReference type="Gene3D" id="3.90.740.10">
    <property type="entry name" value="Valyl/Leucyl/Isoleucyl-tRNA synthetase, editing domain"/>
    <property type="match status" value="1"/>
</dbReference>
<comment type="catalytic activity">
    <reaction evidence="9">
        <text>tRNA(Val) + L-valine + ATP = L-valyl-tRNA(Val) + AMP + diphosphate</text>
        <dbReference type="Rhea" id="RHEA:10704"/>
        <dbReference type="Rhea" id="RHEA-COMP:9672"/>
        <dbReference type="Rhea" id="RHEA-COMP:9708"/>
        <dbReference type="ChEBI" id="CHEBI:30616"/>
        <dbReference type="ChEBI" id="CHEBI:33019"/>
        <dbReference type="ChEBI" id="CHEBI:57762"/>
        <dbReference type="ChEBI" id="CHEBI:78442"/>
        <dbReference type="ChEBI" id="CHEBI:78537"/>
        <dbReference type="ChEBI" id="CHEBI:456215"/>
        <dbReference type="EC" id="6.1.1.9"/>
    </reaction>
</comment>
<dbReference type="SUPFAM" id="SSF52374">
    <property type="entry name" value="Nucleotidylyl transferase"/>
    <property type="match status" value="1"/>
</dbReference>
<dbReference type="Gene3D" id="1.10.730.10">
    <property type="entry name" value="Isoleucyl-tRNA Synthetase, Domain 1"/>
    <property type="match status" value="1"/>
</dbReference>
<dbReference type="PRINTS" id="PR00986">
    <property type="entry name" value="TRNASYNTHVAL"/>
</dbReference>